<proteinExistence type="predicted"/>
<comment type="caution">
    <text evidence="2">The sequence shown here is derived from an EMBL/GenBank/DDBJ whole genome shotgun (WGS) entry which is preliminary data.</text>
</comment>
<dbReference type="OrthoDB" id="6708408at2"/>
<evidence type="ECO:0000313" key="3">
    <source>
        <dbReference type="Proteomes" id="UP000305674"/>
    </source>
</evidence>
<dbReference type="InterPro" id="IPR026387">
    <property type="entry name" value="OMP_w_GlyGly"/>
</dbReference>
<sequence>MRLKLSVVAACLATALTGTAQADVLGVKLGLDLQQNSVSGDLHSTGGDWDDSYQPSGYAAFEHFIPLVPNVMLRYNQQESDGQGSVKADLSNTDLVAYYELLDNGAVELDLGASYRLYSGKLNDGALNQDNLDEGILMGYVRGQVNLIGTGLFVFADGVLASYDDRDISDYKAGLGWELDMLALDLAIKGGYRQHSFDVSDWGTRADLEFSGAFVGVELSF</sequence>
<dbReference type="EMBL" id="SWCI01000001">
    <property type="protein sequence ID" value="TKB51408.1"/>
    <property type="molecule type" value="Genomic_DNA"/>
</dbReference>
<name>A0A4U1BMR0_9GAMM</name>
<protein>
    <submittedName>
        <fullName evidence="2">TIGR04219 family outer membrane beta-barrel protein</fullName>
    </submittedName>
</protein>
<feature type="chain" id="PRO_5020289858" evidence="1">
    <location>
        <begin position="23"/>
        <end position="221"/>
    </location>
</feature>
<reference evidence="2 3" key="1">
    <citation type="submission" date="2019-04" db="EMBL/GenBank/DDBJ databases">
        <authorList>
            <person name="Hwang J.C."/>
        </authorList>
    </citation>
    <scope>NUCLEOTIDE SEQUENCE [LARGE SCALE GENOMIC DNA]</scope>
    <source>
        <strain evidence="2 3">IMCC35001</strain>
    </source>
</reference>
<dbReference type="NCBIfam" id="TIGR04219">
    <property type="entry name" value="OMP_w_GlyGly"/>
    <property type="match status" value="1"/>
</dbReference>
<accession>A0A4U1BMR0</accession>
<keyword evidence="1" id="KW-0732">Signal</keyword>
<organism evidence="2 3">
    <name type="scientific">Ferrimonas sediminicola</name>
    <dbReference type="NCBI Taxonomy" id="2569538"/>
    <lineage>
        <taxon>Bacteria</taxon>
        <taxon>Pseudomonadati</taxon>
        <taxon>Pseudomonadota</taxon>
        <taxon>Gammaproteobacteria</taxon>
        <taxon>Alteromonadales</taxon>
        <taxon>Ferrimonadaceae</taxon>
        <taxon>Ferrimonas</taxon>
    </lineage>
</organism>
<dbReference type="AlphaFoldDB" id="A0A4U1BMR0"/>
<keyword evidence="3" id="KW-1185">Reference proteome</keyword>
<dbReference type="RefSeq" id="WP_136850937.1">
    <property type="nucleotide sequence ID" value="NZ_SWCI01000001.1"/>
</dbReference>
<dbReference type="Proteomes" id="UP000305674">
    <property type="component" value="Unassembled WGS sequence"/>
</dbReference>
<evidence type="ECO:0000313" key="2">
    <source>
        <dbReference type="EMBL" id="TKB51408.1"/>
    </source>
</evidence>
<gene>
    <name evidence="2" type="ORF">FCL40_02315</name>
</gene>
<evidence type="ECO:0000256" key="1">
    <source>
        <dbReference type="SAM" id="SignalP"/>
    </source>
</evidence>
<feature type="signal peptide" evidence="1">
    <location>
        <begin position="1"/>
        <end position="22"/>
    </location>
</feature>